<feature type="domain" description="RNA polymerase sigma-70 region 2" evidence="6">
    <location>
        <begin position="25"/>
        <end position="96"/>
    </location>
</feature>
<reference evidence="8 9" key="1">
    <citation type="submission" date="2018-01" db="EMBL/GenBank/DDBJ databases">
        <title>G. obscuriglobus.</title>
        <authorList>
            <person name="Franke J."/>
            <person name="Blomberg W."/>
            <person name="Selmecki A."/>
        </authorList>
    </citation>
    <scope>NUCLEOTIDE SEQUENCE [LARGE SCALE GENOMIC DNA]</scope>
    <source>
        <strain evidence="8 9">DSM 5831</strain>
    </source>
</reference>
<dbReference type="Gene3D" id="1.10.1740.10">
    <property type="match status" value="1"/>
</dbReference>
<evidence type="ECO:0000313" key="8">
    <source>
        <dbReference type="EMBL" id="AWM37271.1"/>
    </source>
</evidence>
<evidence type="ECO:0000256" key="2">
    <source>
        <dbReference type="ARBA" id="ARBA00023082"/>
    </source>
</evidence>
<dbReference type="CDD" id="cd06171">
    <property type="entry name" value="Sigma70_r4"/>
    <property type="match status" value="1"/>
</dbReference>
<dbReference type="PANTHER" id="PTHR30385">
    <property type="entry name" value="SIGMA FACTOR F FLAGELLAR"/>
    <property type="match status" value="1"/>
</dbReference>
<dbReference type="InterPro" id="IPR013324">
    <property type="entry name" value="RNA_pol_sigma_r3/r4-like"/>
</dbReference>
<evidence type="ECO:0000313" key="9">
    <source>
        <dbReference type="Proteomes" id="UP000245802"/>
    </source>
</evidence>
<dbReference type="InterPro" id="IPR007627">
    <property type="entry name" value="RNA_pol_sigma70_r2"/>
</dbReference>
<sequence length="247" mass="27289">MSGNLNTGNIQAYQRQAEQQRRDELIVSHLPLVKHVIGRLIGDVPPGVDVENLESAGVLGLVEAAAKFDPARNAQFKTFAYLRIRGAIVDEMRRNSPLPQHVHARLALVRRACRTLPHPITVEAIAAATGLSEDEVTDTLSAERMAKTMSWEQASESTGLEPAGGGEEPGAEMERWESVQQLGDAIQELEPKERIAVTLYYKEDLRLKEIAEVMKLSVSRVSRLLSKATFELGERLKVHRNGVLSHG</sequence>
<dbReference type="NCBIfam" id="TIGR02937">
    <property type="entry name" value="sigma70-ECF"/>
    <property type="match status" value="1"/>
</dbReference>
<protein>
    <submittedName>
        <fullName evidence="8">RNA polymerase subunit sigma</fullName>
    </submittedName>
</protein>
<proteinExistence type="predicted"/>
<dbReference type="GO" id="GO:0016987">
    <property type="term" value="F:sigma factor activity"/>
    <property type="evidence" value="ECO:0007669"/>
    <property type="project" value="UniProtKB-KW"/>
</dbReference>
<dbReference type="Pfam" id="PF04542">
    <property type="entry name" value="Sigma70_r2"/>
    <property type="match status" value="1"/>
</dbReference>
<keyword evidence="9" id="KW-1185">Reference proteome</keyword>
<accession>A0A2Z3GX94</accession>
<keyword evidence="1" id="KW-0805">Transcription regulation</keyword>
<dbReference type="OrthoDB" id="9799825at2"/>
<dbReference type="KEGG" id="gog:C1280_09695"/>
<evidence type="ECO:0000256" key="3">
    <source>
        <dbReference type="ARBA" id="ARBA00023125"/>
    </source>
</evidence>
<dbReference type="Gene3D" id="1.20.140.160">
    <property type="match status" value="1"/>
</dbReference>
<evidence type="ECO:0000259" key="6">
    <source>
        <dbReference type="Pfam" id="PF04542"/>
    </source>
</evidence>
<dbReference type="EMBL" id="CP025958">
    <property type="protein sequence ID" value="AWM37271.1"/>
    <property type="molecule type" value="Genomic_DNA"/>
</dbReference>
<dbReference type="SUPFAM" id="SSF88946">
    <property type="entry name" value="Sigma2 domain of RNA polymerase sigma factors"/>
    <property type="match status" value="1"/>
</dbReference>
<dbReference type="PANTHER" id="PTHR30385:SF7">
    <property type="entry name" value="RNA POLYMERASE SIGMA FACTOR FLIA"/>
    <property type="match status" value="1"/>
</dbReference>
<keyword evidence="3" id="KW-0238">DNA-binding</keyword>
<dbReference type="RefSeq" id="WP_010048121.1">
    <property type="nucleotide sequence ID" value="NZ_CP025958.1"/>
</dbReference>
<dbReference type="Pfam" id="PF04545">
    <property type="entry name" value="Sigma70_r4"/>
    <property type="match status" value="1"/>
</dbReference>
<evidence type="ECO:0000256" key="5">
    <source>
        <dbReference type="SAM" id="MobiDB-lite"/>
    </source>
</evidence>
<evidence type="ECO:0000256" key="1">
    <source>
        <dbReference type="ARBA" id="ARBA00023015"/>
    </source>
</evidence>
<evidence type="ECO:0000256" key="4">
    <source>
        <dbReference type="ARBA" id="ARBA00023163"/>
    </source>
</evidence>
<organism evidence="8 9">
    <name type="scientific">Gemmata obscuriglobus</name>
    <dbReference type="NCBI Taxonomy" id="114"/>
    <lineage>
        <taxon>Bacteria</taxon>
        <taxon>Pseudomonadati</taxon>
        <taxon>Planctomycetota</taxon>
        <taxon>Planctomycetia</taxon>
        <taxon>Gemmatales</taxon>
        <taxon>Gemmataceae</taxon>
        <taxon>Gemmata</taxon>
    </lineage>
</organism>
<feature type="domain" description="RNA polymerase sigma-70 region 4" evidence="7">
    <location>
        <begin position="185"/>
        <end position="228"/>
    </location>
</feature>
<evidence type="ECO:0000259" key="7">
    <source>
        <dbReference type="Pfam" id="PF04545"/>
    </source>
</evidence>
<feature type="region of interest" description="Disordered" evidence="5">
    <location>
        <begin position="151"/>
        <end position="170"/>
    </location>
</feature>
<dbReference type="GO" id="GO:0003677">
    <property type="term" value="F:DNA binding"/>
    <property type="evidence" value="ECO:0007669"/>
    <property type="project" value="UniProtKB-KW"/>
</dbReference>
<name>A0A2Z3GX94_9BACT</name>
<dbReference type="InterPro" id="IPR007630">
    <property type="entry name" value="RNA_pol_sigma70_r4"/>
</dbReference>
<dbReference type="InterPro" id="IPR013325">
    <property type="entry name" value="RNA_pol_sigma_r2"/>
</dbReference>
<keyword evidence="4" id="KW-0804">Transcription</keyword>
<gene>
    <name evidence="8" type="ORF">C1280_09695</name>
</gene>
<keyword evidence="2" id="KW-0731">Sigma factor</keyword>
<dbReference type="Proteomes" id="UP000245802">
    <property type="component" value="Chromosome"/>
</dbReference>
<dbReference type="GO" id="GO:0006352">
    <property type="term" value="P:DNA-templated transcription initiation"/>
    <property type="evidence" value="ECO:0007669"/>
    <property type="project" value="InterPro"/>
</dbReference>
<dbReference type="SUPFAM" id="SSF88659">
    <property type="entry name" value="Sigma3 and sigma4 domains of RNA polymerase sigma factors"/>
    <property type="match status" value="1"/>
</dbReference>
<dbReference type="AlphaFoldDB" id="A0A2Z3GX94"/>
<dbReference type="InterPro" id="IPR014284">
    <property type="entry name" value="RNA_pol_sigma-70_dom"/>
</dbReference>